<dbReference type="CDD" id="cd10815">
    <property type="entry name" value="GH38N_AMII_EcMngB_like"/>
    <property type="match status" value="1"/>
</dbReference>
<comment type="caution">
    <text evidence="7">The sequence shown here is derived from an EMBL/GenBank/DDBJ whole genome shotgun (WGS) entry which is preliminary data.</text>
</comment>
<dbReference type="SUPFAM" id="SSF88713">
    <property type="entry name" value="Glycoside hydrolase/deacetylase"/>
    <property type="match status" value="1"/>
</dbReference>
<dbReference type="Pfam" id="PF09261">
    <property type="entry name" value="Alpha-mann_mid"/>
    <property type="match status" value="1"/>
</dbReference>
<dbReference type="SMART" id="SM00872">
    <property type="entry name" value="Alpha-mann_mid"/>
    <property type="match status" value="1"/>
</dbReference>
<dbReference type="InterPro" id="IPR011013">
    <property type="entry name" value="Gal_mutarotase_sf_dom"/>
</dbReference>
<dbReference type="InterPro" id="IPR037094">
    <property type="entry name" value="Glyco_hydro_38_cen_sf"/>
</dbReference>
<evidence type="ECO:0000313" key="6">
    <source>
        <dbReference type="EMBL" id="POP43841.1"/>
    </source>
</evidence>
<keyword evidence="2" id="KW-0479">Metal-binding</keyword>
<dbReference type="Gene3D" id="2.70.98.30">
    <property type="entry name" value="Golgi alpha-mannosidase II, domain 4"/>
    <property type="match status" value="1"/>
</dbReference>
<dbReference type="AlphaFoldDB" id="A0A2P5GLF3"/>
<evidence type="ECO:0000256" key="2">
    <source>
        <dbReference type="ARBA" id="ARBA00022723"/>
    </source>
</evidence>
<name>A0A2P5GLF3_9ENTR</name>
<reference evidence="8 9" key="1">
    <citation type="submission" date="2018-01" db="EMBL/GenBank/DDBJ databases">
        <title>Superficieibacter electus gen. nov., sp. nov., an extended-spectrum beta-lactamase possessing member of the Enterobacteriaceae family, isolated from intensive care unit surfaces.</title>
        <authorList>
            <person name="Potter R.F."/>
            <person name="D'Souza A.W."/>
        </authorList>
    </citation>
    <scope>NUCLEOTIDE SEQUENCE [LARGE SCALE GENOMIC DNA]</scope>
    <source>
        <strain evidence="7 9">BP-1</strain>
        <strain evidence="6 8">BP-2</strain>
    </source>
</reference>
<dbReference type="InterPro" id="IPR027291">
    <property type="entry name" value="Glyco_hydro_38_N_sf"/>
</dbReference>
<evidence type="ECO:0000259" key="5">
    <source>
        <dbReference type="SMART" id="SM00872"/>
    </source>
</evidence>
<dbReference type="OrthoDB" id="9764050at2"/>
<dbReference type="GO" id="GO:0004559">
    <property type="term" value="F:alpha-mannosidase activity"/>
    <property type="evidence" value="ECO:0007669"/>
    <property type="project" value="InterPro"/>
</dbReference>
<sequence length="869" mass="97835">MKTVHLIQHTHWDREWYFTENDSRAVLFYFMADLLQRLEADESLGPFILDGQTVVLEDYFTSAPENRARVQKLIAGGRLLIGPWYTQTDFLVVGAESITRNLLLGMADCNAMGSRMPVGYVPDSFGQSAQLPMFLAQFAMDCAVIWRGWCEHDVAASEFRWQSADGSCVTTAVLPWGYGCAKWLPTDAQKAWQVLPGILQKQAKFSTSGHILLPNGNDQSPFEYGVPAMLDALNTQQSDYHFVRSDFSRYFAALERTGAELATYQGELLSPKYMRIHRGIFSTRMDIKQANVRLETFLSQQLEPFLSVVWQLGLPYPQMAVENIWREAMKSHAHDSIGGCNADRVNAMVKARLTSGHESASQLFELNMKMLAEGIAARQQGKKIIVFNPLPYPRDGRVALTVYVPGAHFAIVDEEGQPCRWQIVQEEQQDMSVIVQELSNSTTTVWYRKCDIILEAKALPACGYQTLYLQEDAPAGFTVPQETISALDNPWLRLTLTDGHISLLDKRSGKHWSHILRLVDGGDAGDNYNYSPPEDDWRVTSDGALVSATWQRDALADTLNLNWRIAAPQDLPARQQHERNGQLNVSMTIALDRDRPLLDVHIRIDNALRDHRLQLEIPTGISGMFHFADQPFGLIRRENRPQALDIWQHEQWTEAPASLWPMQSLAMMHDQQHSMCVVTDGLREYEIPADRPGTLAITLLRSVGWLGQPDMPWRPGRASGMVLPSPDSQLPGRFECHLALVPLHHGPDAAFWRDVENWRTPASGWLDSGWSRFKTNPHGMRFPATYSLLRWDTPLHFSTLKKAQNEEALILRGWNPGTVPLDSGKPVISGDLTYVTLAETPRPGSHNPVQPCSPVSWRIAPAEKGKSDA</sequence>
<dbReference type="InterPro" id="IPR011330">
    <property type="entry name" value="Glyco_hydro/deAcase_b/a-brl"/>
</dbReference>
<gene>
    <name evidence="7" type="ORF">CHU32_18325</name>
    <name evidence="6" type="ORF">CHU33_14750</name>
</gene>
<keyword evidence="3" id="KW-0378">Hydrolase</keyword>
<keyword evidence="4" id="KW-0326">Glycosidase</keyword>
<dbReference type="InterPro" id="IPR000602">
    <property type="entry name" value="Glyco_hydro_38_N"/>
</dbReference>
<dbReference type="RefSeq" id="WP_103676836.1">
    <property type="nucleotide sequence ID" value="NZ_PQGD01000015.1"/>
</dbReference>
<dbReference type="InterPro" id="IPR015341">
    <property type="entry name" value="Glyco_hydro_38_cen"/>
</dbReference>
<dbReference type="PANTHER" id="PTHR46017">
    <property type="entry name" value="ALPHA-MANNOSIDASE 2C1"/>
    <property type="match status" value="1"/>
</dbReference>
<comment type="similarity">
    <text evidence="1">Belongs to the glycosyl hydrolase 38 family.</text>
</comment>
<dbReference type="PANTHER" id="PTHR46017:SF2">
    <property type="entry name" value="MANNOSYLGLYCERATE HYDROLASE"/>
    <property type="match status" value="1"/>
</dbReference>
<dbReference type="EMBL" id="PQGE01000012">
    <property type="protein sequence ID" value="POP43841.1"/>
    <property type="molecule type" value="Genomic_DNA"/>
</dbReference>
<evidence type="ECO:0000313" key="7">
    <source>
        <dbReference type="EMBL" id="POP46106.1"/>
    </source>
</evidence>
<proteinExistence type="inferred from homology"/>
<protein>
    <submittedName>
        <fullName evidence="7">Alpha-mannosidase</fullName>
    </submittedName>
</protein>
<keyword evidence="8" id="KW-1185">Reference proteome</keyword>
<dbReference type="InterPro" id="IPR011682">
    <property type="entry name" value="Glyco_hydro_38_C"/>
</dbReference>
<evidence type="ECO:0000256" key="3">
    <source>
        <dbReference type="ARBA" id="ARBA00022801"/>
    </source>
</evidence>
<dbReference type="GO" id="GO:0030246">
    <property type="term" value="F:carbohydrate binding"/>
    <property type="evidence" value="ECO:0007669"/>
    <property type="project" value="InterPro"/>
</dbReference>
<dbReference type="GO" id="GO:0006013">
    <property type="term" value="P:mannose metabolic process"/>
    <property type="evidence" value="ECO:0007669"/>
    <property type="project" value="InterPro"/>
</dbReference>
<dbReference type="Gene3D" id="1.20.1270.50">
    <property type="entry name" value="Glycoside hydrolase family 38, central domain"/>
    <property type="match status" value="1"/>
</dbReference>
<evidence type="ECO:0000313" key="9">
    <source>
        <dbReference type="Proteomes" id="UP000247005"/>
    </source>
</evidence>
<evidence type="ECO:0000313" key="8">
    <source>
        <dbReference type="Proteomes" id="UP000237073"/>
    </source>
</evidence>
<dbReference type="Gene3D" id="3.20.110.10">
    <property type="entry name" value="Glycoside hydrolase 38, N terminal domain"/>
    <property type="match status" value="1"/>
</dbReference>
<dbReference type="InterPro" id="IPR028995">
    <property type="entry name" value="Glyco_hydro_57/38_cen_sf"/>
</dbReference>
<evidence type="ECO:0000256" key="1">
    <source>
        <dbReference type="ARBA" id="ARBA00009792"/>
    </source>
</evidence>
<dbReference type="SUPFAM" id="SSF74650">
    <property type="entry name" value="Galactose mutarotase-like"/>
    <property type="match status" value="1"/>
</dbReference>
<dbReference type="GO" id="GO:0009313">
    <property type="term" value="P:oligosaccharide catabolic process"/>
    <property type="evidence" value="ECO:0007669"/>
    <property type="project" value="TreeGrafter"/>
</dbReference>
<dbReference type="Pfam" id="PF07748">
    <property type="entry name" value="Glyco_hydro_38C"/>
    <property type="match status" value="1"/>
</dbReference>
<dbReference type="Proteomes" id="UP000247005">
    <property type="component" value="Unassembled WGS sequence"/>
</dbReference>
<organism evidence="7 9">
    <name type="scientific">Superficieibacter electus</name>
    <dbReference type="NCBI Taxonomy" id="2022662"/>
    <lineage>
        <taxon>Bacteria</taxon>
        <taxon>Pseudomonadati</taxon>
        <taxon>Pseudomonadota</taxon>
        <taxon>Gammaproteobacteria</taxon>
        <taxon>Enterobacterales</taxon>
        <taxon>Enterobacteriaceae</taxon>
        <taxon>Superficieibacter</taxon>
    </lineage>
</organism>
<dbReference type="SUPFAM" id="SSF88688">
    <property type="entry name" value="Families 57/38 glycoside transferase middle domain"/>
    <property type="match status" value="1"/>
</dbReference>
<dbReference type="Pfam" id="PF01074">
    <property type="entry name" value="Glyco_hydro_38N"/>
    <property type="match status" value="1"/>
</dbReference>
<feature type="domain" description="Glycoside hydrolase family 38 central" evidence="5">
    <location>
        <begin position="275"/>
        <end position="353"/>
    </location>
</feature>
<dbReference type="Proteomes" id="UP000237073">
    <property type="component" value="Unassembled WGS sequence"/>
</dbReference>
<evidence type="ECO:0000256" key="4">
    <source>
        <dbReference type="ARBA" id="ARBA00023295"/>
    </source>
</evidence>
<dbReference type="EMBL" id="PQGD01000015">
    <property type="protein sequence ID" value="POP46106.1"/>
    <property type="molecule type" value="Genomic_DNA"/>
</dbReference>
<accession>A0A2P5GLF3</accession>
<dbReference type="GO" id="GO:0046872">
    <property type="term" value="F:metal ion binding"/>
    <property type="evidence" value="ECO:0007669"/>
    <property type="project" value="UniProtKB-KW"/>
</dbReference>